<reference evidence="1 2" key="1">
    <citation type="submission" date="2023-03" db="EMBL/GenBank/DDBJ databases">
        <authorList>
            <person name="Pearce D."/>
        </authorList>
    </citation>
    <scope>NUCLEOTIDE SEQUENCE [LARGE SCALE GENOMIC DNA]</scope>
    <source>
        <strain evidence="1">Msz</strain>
    </source>
</reference>
<dbReference type="EMBL" id="OX458333">
    <property type="protein sequence ID" value="CAI8756699.1"/>
    <property type="molecule type" value="Genomic_DNA"/>
</dbReference>
<organism evidence="1 2">
    <name type="scientific">Methylocaldum szegediense</name>
    <dbReference type="NCBI Taxonomy" id="73780"/>
    <lineage>
        <taxon>Bacteria</taxon>
        <taxon>Pseudomonadati</taxon>
        <taxon>Pseudomonadota</taxon>
        <taxon>Gammaproteobacteria</taxon>
        <taxon>Methylococcales</taxon>
        <taxon>Methylococcaceae</taxon>
        <taxon>Methylocaldum</taxon>
    </lineage>
</organism>
<accession>A0ABN8WYA0</accession>
<keyword evidence="2" id="KW-1185">Reference proteome</keyword>
<sequence>MGLHTVEPVRRFAPDGISLKVVEIFDKAVKNMVFDIKDRSGRGLAFSCRNRMGLQSACDRLTALQPRRRDSL</sequence>
<evidence type="ECO:0000313" key="2">
    <source>
        <dbReference type="Proteomes" id="UP001162030"/>
    </source>
</evidence>
<evidence type="ECO:0000313" key="1">
    <source>
        <dbReference type="EMBL" id="CAI8756699.1"/>
    </source>
</evidence>
<name>A0ABN8WYA0_9GAMM</name>
<protein>
    <submittedName>
        <fullName evidence="1">Uncharacterized protein</fullName>
    </submittedName>
</protein>
<dbReference type="Proteomes" id="UP001162030">
    <property type="component" value="Chromosome"/>
</dbReference>
<proteinExistence type="predicted"/>
<gene>
    <name evidence="1" type="ORF">MSZNOR_0754</name>
</gene>